<dbReference type="SMART" id="SM00233">
    <property type="entry name" value="PH"/>
    <property type="match status" value="3"/>
</dbReference>
<dbReference type="EMBL" id="CAJJDO010000132">
    <property type="protein sequence ID" value="CAD8202780.1"/>
    <property type="molecule type" value="Genomic_DNA"/>
</dbReference>
<keyword evidence="1" id="KW-0175">Coiled coil</keyword>
<dbReference type="CDD" id="cd00821">
    <property type="entry name" value="PH"/>
    <property type="match status" value="2"/>
</dbReference>
<protein>
    <recommendedName>
        <fullName evidence="2">PH domain-containing protein</fullName>
    </recommendedName>
</protein>
<dbReference type="PANTHER" id="PTHR14336:SF8">
    <property type="entry name" value="PROTEIN OPY1"/>
    <property type="match status" value="1"/>
</dbReference>
<dbReference type="AlphaFoldDB" id="A0A8S1XN88"/>
<proteinExistence type="predicted"/>
<dbReference type="OrthoDB" id="2344588at2759"/>
<reference evidence="3" key="1">
    <citation type="submission" date="2021-01" db="EMBL/GenBank/DDBJ databases">
        <authorList>
            <consortium name="Genoscope - CEA"/>
            <person name="William W."/>
        </authorList>
    </citation>
    <scope>NUCLEOTIDE SEQUENCE</scope>
</reference>
<comment type="caution">
    <text evidence="3">The sequence shown here is derived from an EMBL/GenBank/DDBJ whole genome shotgun (WGS) entry which is preliminary data.</text>
</comment>
<evidence type="ECO:0000313" key="3">
    <source>
        <dbReference type="EMBL" id="CAD8202780.1"/>
    </source>
</evidence>
<organism evidence="3 4">
    <name type="scientific">Paramecium pentaurelia</name>
    <dbReference type="NCBI Taxonomy" id="43138"/>
    <lineage>
        <taxon>Eukaryota</taxon>
        <taxon>Sar</taxon>
        <taxon>Alveolata</taxon>
        <taxon>Ciliophora</taxon>
        <taxon>Intramacronucleata</taxon>
        <taxon>Oligohymenophorea</taxon>
        <taxon>Peniculida</taxon>
        <taxon>Parameciidae</taxon>
        <taxon>Paramecium</taxon>
    </lineage>
</organism>
<accession>A0A8S1XN88</accession>
<sequence length="1063" mass="126028">MSESQFDGTKFRLSQPESFNNKNLKLQGWLKKKSPAILKGWQKRFFMLIENEGYKLVYFDDDKTNSKPKGAFELSNNIFIEQAGEEEFTIRFPGRNLELKAKSGDERQKWVETIEFCKSIGKNSQRKYLSVDLNDNDLSKSKGSTHKKVDLSTTQIVQIEKEKIENQRFQSHKEIQKKSIILSSQLEDSYILEFLGLQQLNQNSKLKSRTIFGSLSKRSKTKMKIYKQKWFILISSKPLFPEIQEDEEILQQQDINLELDTLIYINQKVNEKLIKRKAYIKLQNCKEIIIKNMQKSSDHGFIFKLNMGDQIYSLMANSENDRMRWQHALNESMNTCKEINNKLNLNILKNINPIIRIYDMESSLPIRRQKIKEKLQSDIERIELEQSINNQNRYLNLQDLLCYLKLISQDMIKSIEGCLVKDPQRQDIIQEYIEIHHEKVCQNISEFWNINNKYLSLNEIKELVTWLFDYQQLIINYIKDDRIKQGINTLLQICISRWKTQSEKKIVAQFEQCQTIKAKNTIKTTCVFELFDTVQEIERLINLKLKSYLKINELFKIIKSVLWYYLEQLYDCVEEQTENQEFLIGVCNDVEIVKEIANKIESIAEMLQENKKQEKIKQKILQKYNEVLEFVEQQIYNLTLNELTQQFQVSLLEIEIRSRIFELFEGNVQLIKLTEQTQQTLVEMLIQTLNYHYFNIFLNELDKVNSYKRKQIESKIKQDKQVVSEFLKKYHVSNAKLETFDLMIQLLNCEKDSEYVQTFRGLKYQFGRCFTVNTVKVIIGHLKTRKSEINQNSLDQFDQLIKNIDDEQENGESTQDLKSQLMEFGQNQFEPLVLQKQDSNSSRTSRTSMSKSKVNIEELISKSQAQSVQLDNMSISEGYVYKKKAKQQKLVKKWDHRYVRIRKGYIYWYVDEKSWKCQNKLNVQDILEVEGKQNKQNKFILKMKGGKIYEFKVDTQEERNMWMNGIMNEKRQQEDVFNSKIEAQQVQTSLLNVLIKNYDEEIITNKNNNNNNNNNKFNNQQRKTTLIIQQKEYPLELGQTNLKIKKTSNCWTSFMVCLGLSKG</sequence>
<dbReference type="InterPro" id="IPR051707">
    <property type="entry name" value="PI-Interact_SigTrans_Reg"/>
</dbReference>
<evidence type="ECO:0000259" key="2">
    <source>
        <dbReference type="PROSITE" id="PS50003"/>
    </source>
</evidence>
<dbReference type="Proteomes" id="UP000689195">
    <property type="component" value="Unassembled WGS sequence"/>
</dbReference>
<feature type="domain" description="PH" evidence="2">
    <location>
        <begin position="23"/>
        <end position="119"/>
    </location>
</feature>
<gene>
    <name evidence="3" type="ORF">PPENT_87.1.T1320041</name>
</gene>
<dbReference type="InterPro" id="IPR001849">
    <property type="entry name" value="PH_domain"/>
</dbReference>
<evidence type="ECO:0000313" key="4">
    <source>
        <dbReference type="Proteomes" id="UP000689195"/>
    </source>
</evidence>
<dbReference type="PANTHER" id="PTHR14336">
    <property type="entry name" value="TANDEM PH DOMAIN CONTAINING PROTEIN"/>
    <property type="match status" value="1"/>
</dbReference>
<dbReference type="PROSITE" id="PS50003">
    <property type="entry name" value="PH_DOMAIN"/>
    <property type="match status" value="3"/>
</dbReference>
<name>A0A8S1XN88_9CILI</name>
<keyword evidence="4" id="KW-1185">Reference proteome</keyword>
<evidence type="ECO:0000256" key="1">
    <source>
        <dbReference type="SAM" id="Coils"/>
    </source>
</evidence>
<feature type="coiled-coil region" evidence="1">
    <location>
        <begin position="593"/>
        <end position="641"/>
    </location>
</feature>
<feature type="domain" description="PH" evidence="2">
    <location>
        <begin position="873"/>
        <end position="971"/>
    </location>
</feature>
<feature type="domain" description="PH" evidence="2">
    <location>
        <begin position="208"/>
        <end position="334"/>
    </location>
</feature>
<dbReference type="Pfam" id="PF00169">
    <property type="entry name" value="PH"/>
    <property type="match status" value="2"/>
</dbReference>